<feature type="region of interest" description="Disordered" evidence="1">
    <location>
        <begin position="105"/>
        <end position="130"/>
    </location>
</feature>
<reference evidence="4" key="1">
    <citation type="submission" date="2021-01" db="EMBL/GenBank/DDBJ databases">
        <title>Modified the classification status of verrucomicrobia.</title>
        <authorList>
            <person name="Feng X."/>
        </authorList>
    </citation>
    <scope>NUCLEOTIDE SEQUENCE</scope>
    <source>
        <strain evidence="4">KCTC 22201</strain>
    </source>
</reference>
<dbReference type="Proteomes" id="UP000658278">
    <property type="component" value="Unassembled WGS sequence"/>
</dbReference>
<keyword evidence="4" id="KW-0540">Nuclease</keyword>
<evidence type="ECO:0000313" key="4">
    <source>
        <dbReference type="EMBL" id="MBK1826607.1"/>
    </source>
</evidence>
<keyword evidence="5" id="KW-1185">Reference proteome</keyword>
<comment type="caution">
    <text evidence="4">The sequence shown here is derived from an EMBL/GenBank/DDBJ whole genome shotgun (WGS) entry which is preliminary data.</text>
</comment>
<dbReference type="GO" id="GO:0015666">
    <property type="term" value="F:restriction endodeoxyribonuclease activity"/>
    <property type="evidence" value="ECO:0007669"/>
    <property type="project" value="TreeGrafter"/>
</dbReference>
<proteinExistence type="predicted"/>
<dbReference type="Pfam" id="PF04471">
    <property type="entry name" value="Mrr_cat"/>
    <property type="match status" value="1"/>
</dbReference>
<gene>
    <name evidence="4" type="ORF">JIN81_06230</name>
</gene>
<dbReference type="PANTHER" id="PTHR30015">
    <property type="entry name" value="MRR RESTRICTION SYSTEM PROTEIN"/>
    <property type="match status" value="1"/>
</dbReference>
<dbReference type="InterPro" id="IPR025745">
    <property type="entry name" value="Mrr-like_N_dom"/>
</dbReference>
<protein>
    <submittedName>
        <fullName evidence="4">Restriction endonuclease</fullName>
    </submittedName>
</protein>
<dbReference type="GO" id="GO:0003677">
    <property type="term" value="F:DNA binding"/>
    <property type="evidence" value="ECO:0007669"/>
    <property type="project" value="InterPro"/>
</dbReference>
<dbReference type="SUPFAM" id="SSF52980">
    <property type="entry name" value="Restriction endonuclease-like"/>
    <property type="match status" value="1"/>
</dbReference>
<dbReference type="GO" id="GO:0009307">
    <property type="term" value="P:DNA restriction-modification system"/>
    <property type="evidence" value="ECO:0007669"/>
    <property type="project" value="InterPro"/>
</dbReference>
<dbReference type="InterPro" id="IPR007560">
    <property type="entry name" value="Restrct_endonuc_IV_Mrr"/>
</dbReference>
<name>A0A934VF45_9BACT</name>
<keyword evidence="4" id="KW-0378">Hydrolase</keyword>
<dbReference type="AlphaFoldDB" id="A0A934VF45"/>
<dbReference type="InterPro" id="IPR011856">
    <property type="entry name" value="tRNA_endonuc-like_dom_sf"/>
</dbReference>
<dbReference type="Gene3D" id="3.40.1350.10">
    <property type="match status" value="1"/>
</dbReference>
<feature type="domain" description="Restriction system protein Mrr-like N-terminal" evidence="3">
    <location>
        <begin position="1"/>
        <end position="82"/>
    </location>
</feature>
<dbReference type="EMBL" id="JAENII010000004">
    <property type="protein sequence ID" value="MBK1826607.1"/>
    <property type="molecule type" value="Genomic_DNA"/>
</dbReference>
<dbReference type="InterPro" id="IPR052906">
    <property type="entry name" value="Type_IV_Methyl-Rstrct_Enzyme"/>
</dbReference>
<sequence length="294" mass="32886">MRPLLAAHEDGNEHINRDLVGKLADQFNLTEEERREMLPSGGARLFDNRVAWAKTHISQAGLLDSPRRAVSVITERGRHVLQEYPERVDLRVLGTFEDYREFRNRKRTRDDASEGDDDAPESQTPEESLENAYLKVRQQIESELLSLIMDNPPDFLERVVVDLVVRMGYGGSRKDAGEALGRSGDEGIDGIIKEDPLGLDIIYLQAKRWEGTVGRPEIQKFAGALQGQRARKGIFITTSGFSAEALSYVSMIDSKIILIDGARLAKLMFDHGIGVSSASTYDVKKIDSDYFAES</sequence>
<keyword evidence="4" id="KW-0255">Endonuclease</keyword>
<evidence type="ECO:0000259" key="2">
    <source>
        <dbReference type="Pfam" id="PF04471"/>
    </source>
</evidence>
<feature type="domain" description="Restriction endonuclease type IV Mrr" evidence="2">
    <location>
        <begin position="152"/>
        <end position="268"/>
    </location>
</feature>
<evidence type="ECO:0000313" key="5">
    <source>
        <dbReference type="Proteomes" id="UP000658278"/>
    </source>
</evidence>
<dbReference type="PANTHER" id="PTHR30015:SF7">
    <property type="entry name" value="TYPE IV METHYL-DIRECTED RESTRICTION ENZYME ECOKMRR"/>
    <property type="match status" value="1"/>
</dbReference>
<dbReference type="InterPro" id="IPR011335">
    <property type="entry name" value="Restrct_endonuc-II-like"/>
</dbReference>
<dbReference type="Pfam" id="PF14338">
    <property type="entry name" value="Mrr_N"/>
    <property type="match status" value="1"/>
</dbReference>
<evidence type="ECO:0000256" key="1">
    <source>
        <dbReference type="SAM" id="MobiDB-lite"/>
    </source>
</evidence>
<accession>A0A934VF45</accession>
<evidence type="ECO:0000259" key="3">
    <source>
        <dbReference type="Pfam" id="PF14338"/>
    </source>
</evidence>
<organism evidence="4 5">
    <name type="scientific">Haloferula rosea</name>
    <dbReference type="NCBI Taxonomy" id="490093"/>
    <lineage>
        <taxon>Bacteria</taxon>
        <taxon>Pseudomonadati</taxon>
        <taxon>Verrucomicrobiota</taxon>
        <taxon>Verrucomicrobiia</taxon>
        <taxon>Verrucomicrobiales</taxon>
        <taxon>Verrucomicrobiaceae</taxon>
        <taxon>Haloferula</taxon>
    </lineage>
</organism>